<gene>
    <name evidence="2" type="ORF">BBOMB_1206</name>
</gene>
<organism evidence="2 3">
    <name type="scientific">Bifidobacterium bombi DSM 19703</name>
    <dbReference type="NCBI Taxonomy" id="1341695"/>
    <lineage>
        <taxon>Bacteria</taxon>
        <taxon>Bacillati</taxon>
        <taxon>Actinomycetota</taxon>
        <taxon>Actinomycetes</taxon>
        <taxon>Bifidobacteriales</taxon>
        <taxon>Bifidobacteriaceae</taxon>
        <taxon>Bifidobacterium</taxon>
    </lineage>
</organism>
<dbReference type="HAMAP" id="MF_00386">
    <property type="entry name" value="UPF0161_YidD"/>
    <property type="match status" value="1"/>
</dbReference>
<evidence type="ECO:0000256" key="1">
    <source>
        <dbReference type="HAMAP-Rule" id="MF_00386"/>
    </source>
</evidence>
<comment type="similarity">
    <text evidence="1">Belongs to the UPF0161 family.</text>
</comment>
<name>A0A086BPE0_9BIFI</name>
<proteinExistence type="inferred from homology"/>
<dbReference type="Pfam" id="PF01809">
    <property type="entry name" value="YidD"/>
    <property type="match status" value="1"/>
</dbReference>
<keyword evidence="1" id="KW-0472">Membrane</keyword>
<comment type="caution">
    <text evidence="2">The sequence shown here is derived from an EMBL/GenBank/DDBJ whole genome shotgun (WGS) entry which is preliminary data.</text>
</comment>
<dbReference type="eggNOG" id="COG0759">
    <property type="taxonomic scope" value="Bacteria"/>
</dbReference>
<dbReference type="PANTHER" id="PTHR33383:SF1">
    <property type="entry name" value="MEMBRANE PROTEIN INSERTION EFFICIENCY FACTOR-RELATED"/>
    <property type="match status" value="1"/>
</dbReference>
<evidence type="ECO:0000313" key="2">
    <source>
        <dbReference type="EMBL" id="KFF31804.1"/>
    </source>
</evidence>
<dbReference type="STRING" id="1341695.BBOMB_1206"/>
<dbReference type="NCBIfam" id="TIGR00278">
    <property type="entry name" value="membrane protein insertion efficiency factor YidD"/>
    <property type="match status" value="1"/>
</dbReference>
<dbReference type="Proteomes" id="UP000028730">
    <property type="component" value="Unassembled WGS sequence"/>
</dbReference>
<accession>A0A086BPE0</accession>
<dbReference type="InterPro" id="IPR002696">
    <property type="entry name" value="Membr_insert_effic_factor_YidD"/>
</dbReference>
<keyword evidence="1" id="KW-1003">Cell membrane</keyword>
<comment type="function">
    <text evidence="1">Could be involved in insertion of integral membrane proteins into the membrane.</text>
</comment>
<sequence>MIKAIRWYQVHISAHNPPCCKYYPSCSNYALQAVLRYGAFRGGVLAALRLLRCRPWSLGGIDDVPRRYSVFYRFSWSKAHEEPRLTPLADSAMSYVDADSCGDVLAPGSSQQDQPEAPYDMMTDVDVTAGFISKPLALKETTR</sequence>
<dbReference type="GO" id="GO:0005886">
    <property type="term" value="C:plasma membrane"/>
    <property type="evidence" value="ECO:0007669"/>
    <property type="project" value="UniProtKB-SubCell"/>
</dbReference>
<dbReference type="EMBL" id="ATLK01000001">
    <property type="protein sequence ID" value="KFF31804.1"/>
    <property type="molecule type" value="Genomic_DNA"/>
</dbReference>
<protein>
    <recommendedName>
        <fullName evidence="1">Putative membrane protein insertion efficiency factor</fullName>
    </recommendedName>
</protein>
<dbReference type="AlphaFoldDB" id="A0A086BPE0"/>
<dbReference type="PANTHER" id="PTHR33383">
    <property type="entry name" value="MEMBRANE PROTEIN INSERTION EFFICIENCY FACTOR-RELATED"/>
    <property type="match status" value="1"/>
</dbReference>
<reference evidence="2 3" key="1">
    <citation type="journal article" date="2014" name="Appl. Environ. Microbiol.">
        <title>Genomic encyclopedia of type strains of the genus Bifidobacterium.</title>
        <authorList>
            <person name="Milani C."/>
            <person name="Lugli G.A."/>
            <person name="Duranti S."/>
            <person name="Turroni F."/>
            <person name="Bottacini F."/>
            <person name="Mangifesta M."/>
            <person name="Sanchez B."/>
            <person name="Viappiani A."/>
            <person name="Mancabelli L."/>
            <person name="Taminiau B."/>
            <person name="Delcenserie V."/>
            <person name="Barrangou R."/>
            <person name="Margolles A."/>
            <person name="van Sinderen D."/>
            <person name="Ventura M."/>
        </authorList>
    </citation>
    <scope>NUCLEOTIDE SEQUENCE [LARGE SCALE GENOMIC DNA]</scope>
    <source>
        <strain evidence="2 3">DSM 19703</strain>
    </source>
</reference>
<dbReference type="SMART" id="SM01234">
    <property type="entry name" value="Haemolytic"/>
    <property type="match status" value="1"/>
</dbReference>
<keyword evidence="3" id="KW-1185">Reference proteome</keyword>
<evidence type="ECO:0000313" key="3">
    <source>
        <dbReference type="Proteomes" id="UP000028730"/>
    </source>
</evidence>
<comment type="subcellular location">
    <subcellularLocation>
        <location evidence="1">Cell membrane</location>
        <topology evidence="1">Peripheral membrane protein</topology>
        <orientation evidence="1">Cytoplasmic side</orientation>
    </subcellularLocation>
</comment>